<protein>
    <recommendedName>
        <fullName evidence="4">Hydrogenase</fullName>
    </recommendedName>
</protein>
<name>A0A7Y0L2M4_9FIRM</name>
<feature type="transmembrane region" description="Helical" evidence="1">
    <location>
        <begin position="95"/>
        <end position="113"/>
    </location>
</feature>
<keyword evidence="1" id="KW-1133">Transmembrane helix</keyword>
<evidence type="ECO:0000256" key="1">
    <source>
        <dbReference type="SAM" id="Phobius"/>
    </source>
</evidence>
<dbReference type="RefSeq" id="WP_169097807.1">
    <property type="nucleotide sequence ID" value="NZ_JABBVZ010000014.1"/>
</dbReference>
<feature type="transmembrane region" description="Helical" evidence="1">
    <location>
        <begin position="168"/>
        <end position="190"/>
    </location>
</feature>
<dbReference type="AlphaFoldDB" id="A0A7Y0L2M4"/>
<dbReference type="EMBL" id="JABBVZ010000014">
    <property type="protein sequence ID" value="NMP21943.1"/>
    <property type="molecule type" value="Genomic_DNA"/>
</dbReference>
<feature type="transmembrane region" description="Helical" evidence="1">
    <location>
        <begin position="144"/>
        <end position="162"/>
    </location>
</feature>
<keyword evidence="3" id="KW-1185">Reference proteome</keyword>
<comment type="caution">
    <text evidence="2">The sequence shown here is derived from an EMBL/GenBank/DDBJ whole genome shotgun (WGS) entry which is preliminary data.</text>
</comment>
<accession>A0A7Y0L2M4</accession>
<evidence type="ECO:0000313" key="3">
    <source>
        <dbReference type="Proteomes" id="UP000533476"/>
    </source>
</evidence>
<feature type="transmembrane region" description="Helical" evidence="1">
    <location>
        <begin position="119"/>
        <end position="137"/>
    </location>
</feature>
<evidence type="ECO:0008006" key="4">
    <source>
        <dbReference type="Google" id="ProtNLM"/>
    </source>
</evidence>
<keyword evidence="1" id="KW-0812">Transmembrane</keyword>
<dbReference type="Proteomes" id="UP000533476">
    <property type="component" value="Unassembled WGS sequence"/>
</dbReference>
<proteinExistence type="predicted"/>
<feature type="transmembrane region" description="Helical" evidence="1">
    <location>
        <begin position="54"/>
        <end position="74"/>
    </location>
</feature>
<sequence length="209" mass="22478">MSTWLLLAVTLLWMTAVAMMIVKTPHTMAVMYRIQAVAEAGVASLLAIFGHRPAFWSVAALIIVLKIFVIPGVMNRWLKSMRRAYGTHGPAGMSALLMLALLLSAGGIVVGRLGLPYPLPMGLVLAAMLVTFVQLSGRYEVWSLLWGILSLETVMDVGALTWGTSIPAIGEVGIDVTGLALALVLAYVAAEVRRVKHSLDVRDLEELIG</sequence>
<organism evidence="2 3">
    <name type="scientific">Sulfobacillus harzensis</name>
    <dbReference type="NCBI Taxonomy" id="2729629"/>
    <lineage>
        <taxon>Bacteria</taxon>
        <taxon>Bacillati</taxon>
        <taxon>Bacillota</taxon>
        <taxon>Clostridia</taxon>
        <taxon>Eubacteriales</taxon>
        <taxon>Clostridiales Family XVII. Incertae Sedis</taxon>
        <taxon>Sulfobacillus</taxon>
    </lineage>
</organism>
<keyword evidence="1" id="KW-0472">Membrane</keyword>
<evidence type="ECO:0000313" key="2">
    <source>
        <dbReference type="EMBL" id="NMP21943.1"/>
    </source>
</evidence>
<gene>
    <name evidence="2" type="ORF">HIJ39_06200</name>
</gene>
<reference evidence="2 3" key="1">
    <citation type="submission" date="2020-04" db="EMBL/GenBank/DDBJ databases">
        <authorList>
            <person name="Zhang R."/>
            <person name="Schippers A."/>
        </authorList>
    </citation>
    <scope>NUCLEOTIDE SEQUENCE [LARGE SCALE GENOMIC DNA]</scope>
    <source>
        <strain evidence="2 3">DSM 109850</strain>
    </source>
</reference>